<dbReference type="SUPFAM" id="SSF63829">
    <property type="entry name" value="Calcium-dependent phosphotriesterase"/>
    <property type="match status" value="1"/>
</dbReference>
<gene>
    <name evidence="2" type="ORF">NLS_LOCUS6451</name>
</gene>
<accession>A0A3P6V1Z1</accession>
<feature type="transmembrane region" description="Helical" evidence="1">
    <location>
        <begin position="46"/>
        <end position="68"/>
    </location>
</feature>
<dbReference type="Pfam" id="PF20067">
    <property type="entry name" value="SSL_N"/>
    <property type="match status" value="1"/>
</dbReference>
<dbReference type="PANTHER" id="PTHR10426">
    <property type="entry name" value="STRICTOSIDINE SYNTHASE-RELATED"/>
    <property type="match status" value="1"/>
</dbReference>
<dbReference type="GO" id="GO:0016787">
    <property type="term" value="F:hydrolase activity"/>
    <property type="evidence" value="ECO:0007669"/>
    <property type="project" value="TreeGrafter"/>
</dbReference>
<dbReference type="PANTHER" id="PTHR10426:SF124">
    <property type="entry name" value="STRICTOSIDINE SYNTHASE CONSERVED REGION DOMAIN-CONTAINING PROTEIN"/>
    <property type="match status" value="1"/>
</dbReference>
<dbReference type="GO" id="GO:0012505">
    <property type="term" value="C:endomembrane system"/>
    <property type="evidence" value="ECO:0007669"/>
    <property type="project" value="TreeGrafter"/>
</dbReference>
<keyword evidence="3" id="KW-1185">Reference proteome</keyword>
<dbReference type="AlphaFoldDB" id="A0A3P6V1Z1"/>
<organism evidence="2 3">
    <name type="scientific">Litomosoides sigmodontis</name>
    <name type="common">Filarial nematode worm</name>
    <dbReference type="NCBI Taxonomy" id="42156"/>
    <lineage>
        <taxon>Eukaryota</taxon>
        <taxon>Metazoa</taxon>
        <taxon>Ecdysozoa</taxon>
        <taxon>Nematoda</taxon>
        <taxon>Chromadorea</taxon>
        <taxon>Rhabditida</taxon>
        <taxon>Spirurina</taxon>
        <taxon>Spiruromorpha</taxon>
        <taxon>Filarioidea</taxon>
        <taxon>Onchocercidae</taxon>
        <taxon>Litomosoides</taxon>
    </lineage>
</organism>
<dbReference type="STRING" id="42156.A0A3P6V1Z1"/>
<evidence type="ECO:0000313" key="3">
    <source>
        <dbReference type="Proteomes" id="UP000277928"/>
    </source>
</evidence>
<name>A0A3P6V1Z1_LITSI</name>
<reference evidence="2 3" key="1">
    <citation type="submission" date="2018-08" db="EMBL/GenBank/DDBJ databases">
        <authorList>
            <person name="Laetsch R D."/>
            <person name="Stevens L."/>
            <person name="Kumar S."/>
            <person name="Blaxter L. M."/>
        </authorList>
    </citation>
    <scope>NUCLEOTIDE SEQUENCE [LARGE SCALE GENOMIC DNA]</scope>
</reference>
<dbReference type="Proteomes" id="UP000277928">
    <property type="component" value="Unassembled WGS sequence"/>
</dbReference>
<keyword evidence="1" id="KW-1133">Transmembrane helix</keyword>
<dbReference type="InterPro" id="IPR011042">
    <property type="entry name" value="6-blade_b-propeller_TolB-like"/>
</dbReference>
<keyword evidence="1" id="KW-0812">Transmembrane</keyword>
<dbReference type="EMBL" id="UYRX01000569">
    <property type="protein sequence ID" value="VDK83991.1"/>
    <property type="molecule type" value="Genomic_DNA"/>
</dbReference>
<keyword evidence="1" id="KW-0472">Membrane</keyword>
<proteinExistence type="predicted"/>
<dbReference type="OrthoDB" id="5307922at2759"/>
<dbReference type="OMA" id="RVRIMNF"/>
<evidence type="ECO:0008006" key="4">
    <source>
        <dbReference type="Google" id="ProtNLM"/>
    </source>
</evidence>
<dbReference type="Gene3D" id="2.120.10.30">
    <property type="entry name" value="TolB, C-terminal domain"/>
    <property type="match status" value="2"/>
</dbReference>
<sequence>MGRRKVNRSERCRLHHGVLGEDSSLSAIIYSSKAKKLRRFSVCRRFCLFSFGSFISIVLAILLHYYILSGPIKSVKYRLPKPPNLTGALKPNQELTRAEILLLNEINGPESIALHEESKAIYVGLKTGFVAAIEIDKFKNAKVVKDFKLFTKTGHKKACDGSYHSLPECGRPLGMRFNRKNPDLLLVADAYHGLFEANIQNMTVRQILRPGAKISHGLSWPLVHFNDFDISRDGQHIVLTEPSHRFADRVLRVLVDRLHYPNGVEFDRTGKCVFFSEMGNLRILKHCFNHKYQKYTVVASNLPGYPDNIRTARNGMLWVPLGQARLTDDSWITERPFLRDVIAMVAKSHAFISFFDYFLPKYGLLLLIDPTNGTITRSFHDPSGLTISSISQAMELDDGTILLGGDNNMFLARFKPSTSL</sequence>
<protein>
    <recommendedName>
        <fullName evidence="4">Adipocyte plasma membrane-associated protein</fullName>
    </recommendedName>
</protein>
<evidence type="ECO:0000313" key="2">
    <source>
        <dbReference type="EMBL" id="VDK83991.1"/>
    </source>
</evidence>
<evidence type="ECO:0000256" key="1">
    <source>
        <dbReference type="SAM" id="Phobius"/>
    </source>
</evidence>